<name>A0A7W7D911_9ACTN</name>
<dbReference type="EMBL" id="JACHND010000001">
    <property type="protein sequence ID" value="MBB4701615.1"/>
    <property type="molecule type" value="Genomic_DNA"/>
</dbReference>
<feature type="region of interest" description="Disordered" evidence="1">
    <location>
        <begin position="195"/>
        <end position="246"/>
    </location>
</feature>
<feature type="compositionally biased region" description="Low complexity" evidence="1">
    <location>
        <begin position="227"/>
        <end position="239"/>
    </location>
</feature>
<evidence type="ECO:0000313" key="3">
    <source>
        <dbReference type="Proteomes" id="UP000542210"/>
    </source>
</evidence>
<evidence type="ECO:0000256" key="1">
    <source>
        <dbReference type="SAM" id="MobiDB-lite"/>
    </source>
</evidence>
<comment type="caution">
    <text evidence="2">The sequence shown here is derived from an EMBL/GenBank/DDBJ whole genome shotgun (WGS) entry which is preliminary data.</text>
</comment>
<sequence>MEKYSVLLTVDAEKFSTHRDTDLPRLHMEIRHALVAACAASGLAEIWRSIRFLESTGDGLLAILPHEATPALIDRFPLQLQNALAAVAPELRAAGLRLRLRVALHAGLVDDARPEAPGVSATTVGVCRLLDSEPLKEALRRSDPEVTFVAFALSEEVFTKYVVGGRTTLRPSQFTPMHVTRKQFSGNAYLYVPTPSTRQEPAPDAARPATPAPPGGISVRGTRIRGKGNQNIIGNNVNGDLNAESS</sequence>
<keyword evidence="3" id="KW-1185">Reference proteome</keyword>
<dbReference type="RefSeq" id="WP_184880803.1">
    <property type="nucleotide sequence ID" value="NZ_BOOV01000016.1"/>
</dbReference>
<accession>A0A7W7D911</accession>
<proteinExistence type="predicted"/>
<reference evidence="2 3" key="1">
    <citation type="submission" date="2020-08" db="EMBL/GenBank/DDBJ databases">
        <title>Sequencing the genomes of 1000 actinobacteria strains.</title>
        <authorList>
            <person name="Klenk H.-P."/>
        </authorList>
    </citation>
    <scope>NUCLEOTIDE SEQUENCE [LARGE SCALE GENOMIC DNA]</scope>
    <source>
        <strain evidence="2 3">DSM 45784</strain>
    </source>
</reference>
<gene>
    <name evidence="2" type="ORF">BJ982_003159</name>
</gene>
<dbReference type="Proteomes" id="UP000542210">
    <property type="component" value="Unassembled WGS sequence"/>
</dbReference>
<organism evidence="2 3">
    <name type="scientific">Sphaerisporangium siamense</name>
    <dbReference type="NCBI Taxonomy" id="795645"/>
    <lineage>
        <taxon>Bacteria</taxon>
        <taxon>Bacillati</taxon>
        <taxon>Actinomycetota</taxon>
        <taxon>Actinomycetes</taxon>
        <taxon>Streptosporangiales</taxon>
        <taxon>Streptosporangiaceae</taxon>
        <taxon>Sphaerisporangium</taxon>
    </lineage>
</organism>
<protein>
    <recommendedName>
        <fullName evidence="4">Guanylate cyclase domain-containing protein</fullName>
    </recommendedName>
</protein>
<dbReference type="AlphaFoldDB" id="A0A7W7D911"/>
<evidence type="ECO:0008006" key="4">
    <source>
        <dbReference type="Google" id="ProtNLM"/>
    </source>
</evidence>
<evidence type="ECO:0000313" key="2">
    <source>
        <dbReference type="EMBL" id="MBB4701615.1"/>
    </source>
</evidence>